<keyword evidence="1" id="KW-0472">Membrane</keyword>
<comment type="caution">
    <text evidence="2">The sequence shown here is derived from an EMBL/GenBank/DDBJ whole genome shotgun (WGS) entry which is preliminary data.</text>
</comment>
<name>A0A3D9JPH4_9BACL</name>
<gene>
    <name evidence="2" type="ORF">DFP98_11383</name>
</gene>
<accession>A0A3D9JPH4</accession>
<dbReference type="AlphaFoldDB" id="A0A3D9JPH4"/>
<keyword evidence="1" id="KW-1133">Transmembrane helix</keyword>
<feature type="transmembrane region" description="Helical" evidence="1">
    <location>
        <begin position="48"/>
        <end position="71"/>
    </location>
</feature>
<organism evidence="2 3">
    <name type="scientific">Cohnella phaseoli</name>
    <dbReference type="NCBI Taxonomy" id="456490"/>
    <lineage>
        <taxon>Bacteria</taxon>
        <taxon>Bacillati</taxon>
        <taxon>Bacillota</taxon>
        <taxon>Bacilli</taxon>
        <taxon>Bacillales</taxon>
        <taxon>Paenibacillaceae</taxon>
        <taxon>Cohnella</taxon>
    </lineage>
</organism>
<dbReference type="EMBL" id="QRDZ01000013">
    <property type="protein sequence ID" value="RED76023.1"/>
    <property type="molecule type" value="Genomic_DNA"/>
</dbReference>
<proteinExistence type="predicted"/>
<dbReference type="Pfam" id="PF12666">
    <property type="entry name" value="PrgI"/>
    <property type="match status" value="1"/>
</dbReference>
<feature type="transmembrane region" description="Helical" evidence="1">
    <location>
        <begin position="21"/>
        <end position="42"/>
    </location>
</feature>
<dbReference type="InterPro" id="IPR024414">
    <property type="entry name" value="Uncharacterised_PrgI"/>
</dbReference>
<keyword evidence="1" id="KW-0812">Transmembrane</keyword>
<dbReference type="Proteomes" id="UP000256977">
    <property type="component" value="Unassembled WGS sequence"/>
</dbReference>
<keyword evidence="3" id="KW-1185">Reference proteome</keyword>
<evidence type="ECO:0000313" key="3">
    <source>
        <dbReference type="Proteomes" id="UP000256977"/>
    </source>
</evidence>
<reference evidence="2 3" key="1">
    <citation type="submission" date="2018-07" db="EMBL/GenBank/DDBJ databases">
        <title>Genomic Encyclopedia of Type Strains, Phase III (KMG-III): the genomes of soil and plant-associated and newly described type strains.</title>
        <authorList>
            <person name="Whitman W."/>
        </authorList>
    </citation>
    <scope>NUCLEOTIDE SEQUENCE [LARGE SCALE GENOMIC DNA]</scope>
    <source>
        <strain evidence="2 3">CECT 7287</strain>
    </source>
</reference>
<evidence type="ECO:0000256" key="1">
    <source>
        <dbReference type="SAM" id="Phobius"/>
    </source>
</evidence>
<protein>
    <submittedName>
        <fullName evidence="2">PrgI family protein</fullName>
    </submittedName>
</protein>
<dbReference type="PROSITE" id="PS51257">
    <property type="entry name" value="PROKAR_LIPOPROTEIN"/>
    <property type="match status" value="1"/>
</dbReference>
<evidence type="ECO:0000313" key="2">
    <source>
        <dbReference type="EMBL" id="RED76023.1"/>
    </source>
</evidence>
<sequence>MPFDTEKERKPLKVLEMSFSWRQVAYLSVSLLACIQLIQYTYVDSFPLVMNIIIIVLDLLIFVPSIVFGFIKNEATALFLDRHLIYYLRHEKRESGLWRR</sequence>